<dbReference type="EMBL" id="RDQH01000336">
    <property type="protein sequence ID" value="RXH86340.1"/>
    <property type="molecule type" value="Genomic_DNA"/>
</dbReference>
<protein>
    <recommendedName>
        <fullName evidence="4">Helicase C-terminal domain-containing protein</fullName>
    </recommendedName>
</protein>
<keyword evidence="1" id="KW-0472">Membrane</keyword>
<organism evidence="2 3">
    <name type="scientific">Malus domestica</name>
    <name type="common">Apple</name>
    <name type="synonym">Pyrus malus</name>
    <dbReference type="NCBI Taxonomy" id="3750"/>
    <lineage>
        <taxon>Eukaryota</taxon>
        <taxon>Viridiplantae</taxon>
        <taxon>Streptophyta</taxon>
        <taxon>Embryophyta</taxon>
        <taxon>Tracheophyta</taxon>
        <taxon>Spermatophyta</taxon>
        <taxon>Magnoliopsida</taxon>
        <taxon>eudicotyledons</taxon>
        <taxon>Gunneridae</taxon>
        <taxon>Pentapetalae</taxon>
        <taxon>rosids</taxon>
        <taxon>fabids</taxon>
        <taxon>Rosales</taxon>
        <taxon>Rosaceae</taxon>
        <taxon>Amygdaloideae</taxon>
        <taxon>Maleae</taxon>
        <taxon>Malus</taxon>
    </lineage>
</organism>
<feature type="transmembrane region" description="Helical" evidence="1">
    <location>
        <begin position="249"/>
        <end position="271"/>
    </location>
</feature>
<gene>
    <name evidence="2" type="ORF">DVH24_017393</name>
</gene>
<evidence type="ECO:0000256" key="1">
    <source>
        <dbReference type="SAM" id="Phobius"/>
    </source>
</evidence>
<accession>A0A498IT15</accession>
<evidence type="ECO:0000313" key="3">
    <source>
        <dbReference type="Proteomes" id="UP000290289"/>
    </source>
</evidence>
<dbReference type="STRING" id="3750.A0A498IT15"/>
<keyword evidence="1" id="KW-0812">Transmembrane</keyword>
<comment type="caution">
    <text evidence="2">The sequence shown here is derived from an EMBL/GenBank/DDBJ whole genome shotgun (WGS) entry which is preliminary data.</text>
</comment>
<feature type="transmembrane region" description="Helical" evidence="1">
    <location>
        <begin position="15"/>
        <end position="44"/>
    </location>
</feature>
<reference evidence="2 3" key="1">
    <citation type="submission" date="2018-10" db="EMBL/GenBank/DDBJ databases">
        <title>A high-quality apple genome assembly.</title>
        <authorList>
            <person name="Hu J."/>
        </authorList>
    </citation>
    <scope>NUCLEOTIDE SEQUENCE [LARGE SCALE GENOMIC DNA]</scope>
    <source>
        <strain evidence="3">cv. HFTH1</strain>
        <tissue evidence="2">Young leaf</tissue>
    </source>
</reference>
<dbReference type="AlphaFoldDB" id="A0A498IT15"/>
<proteinExistence type="predicted"/>
<dbReference type="Proteomes" id="UP000290289">
    <property type="component" value="Chromosome 10"/>
</dbReference>
<keyword evidence="1" id="KW-1133">Transmembrane helix</keyword>
<evidence type="ECO:0000313" key="2">
    <source>
        <dbReference type="EMBL" id="RXH86340.1"/>
    </source>
</evidence>
<keyword evidence="3" id="KW-1185">Reference proteome</keyword>
<evidence type="ECO:0008006" key="4">
    <source>
        <dbReference type="Google" id="ProtNLM"/>
    </source>
</evidence>
<name>A0A498IT15_MALDO</name>
<sequence>MSVVASPTLFPNLSFLSFISFFLYVVLIVLGVSSFGFDIVLFVIDLKIFANVLQVEWRIHSGVNGVARPLGSHGNNLRDPLELLVRPLGVAGETPWLHTKCSTKGILIKFVLITRASYLVLQYTDLAEADRSLILEHFRQATMRWNPEVSAQSAVDNESVKDEQKSHMIVATDACLPLLPSGESPIAARVLINYELPTKKETYTSRMTTCLAADGIVINMVVGGEVVTLKSLEESSNLVIAEMPIHVSLLMRMFPTFLVSYLVSQVILIAVSVKKKLRATRAILIDPPNIISWIRHWVLVSTRRGSLPWGLQRMWRFVRPMIN</sequence>
<feature type="transmembrane region" description="Helical" evidence="1">
    <location>
        <begin position="209"/>
        <end position="229"/>
    </location>
</feature>